<dbReference type="EMBL" id="BGPR01035716">
    <property type="protein sequence ID" value="GBO10670.1"/>
    <property type="molecule type" value="Genomic_DNA"/>
</dbReference>
<feature type="transmembrane region" description="Helical" evidence="1">
    <location>
        <begin position="31"/>
        <end position="49"/>
    </location>
</feature>
<dbReference type="EMBL" id="BGPR01035717">
    <property type="protein sequence ID" value="GBO10671.1"/>
    <property type="molecule type" value="Genomic_DNA"/>
</dbReference>
<evidence type="ECO:0000256" key="1">
    <source>
        <dbReference type="SAM" id="Phobius"/>
    </source>
</evidence>
<evidence type="ECO:0000313" key="3">
    <source>
        <dbReference type="EMBL" id="GBO10671.1"/>
    </source>
</evidence>
<evidence type="ECO:0000313" key="2">
    <source>
        <dbReference type="EMBL" id="GBO10670.1"/>
    </source>
</evidence>
<sequence length="103" mass="11947">MSVTSQEAIATTVFLLQCGMSDLTDLQRQQIVRALFVAAFVATTHYIVVASRAKVSKVVTEYHTRKKKLLPRITIHEFQSLMKEVIENKRRLYDSERRRPQPK</sequence>
<keyword evidence="1" id="KW-0812">Transmembrane</keyword>
<keyword evidence="1" id="KW-0472">Membrane</keyword>
<reference evidence="3 4" key="1">
    <citation type="journal article" date="2019" name="Sci. Rep.">
        <title>Orb-weaving spider Araneus ventricosus genome elucidates the spidroin gene catalogue.</title>
        <authorList>
            <person name="Kono N."/>
            <person name="Nakamura H."/>
            <person name="Ohtoshi R."/>
            <person name="Moran D.A.P."/>
            <person name="Shinohara A."/>
            <person name="Yoshida Y."/>
            <person name="Fujiwara M."/>
            <person name="Mori M."/>
            <person name="Tomita M."/>
            <person name="Arakawa K."/>
        </authorList>
    </citation>
    <scope>NUCLEOTIDE SEQUENCE [LARGE SCALE GENOMIC DNA]</scope>
</reference>
<evidence type="ECO:0000313" key="4">
    <source>
        <dbReference type="Proteomes" id="UP000499080"/>
    </source>
</evidence>
<comment type="caution">
    <text evidence="3">The sequence shown here is derived from an EMBL/GenBank/DDBJ whole genome shotgun (WGS) entry which is preliminary data.</text>
</comment>
<accession>A0A4Y2UF74</accession>
<organism evidence="3 4">
    <name type="scientific">Araneus ventricosus</name>
    <name type="common">Orbweaver spider</name>
    <name type="synonym">Epeira ventricosa</name>
    <dbReference type="NCBI Taxonomy" id="182803"/>
    <lineage>
        <taxon>Eukaryota</taxon>
        <taxon>Metazoa</taxon>
        <taxon>Ecdysozoa</taxon>
        <taxon>Arthropoda</taxon>
        <taxon>Chelicerata</taxon>
        <taxon>Arachnida</taxon>
        <taxon>Araneae</taxon>
        <taxon>Araneomorphae</taxon>
        <taxon>Entelegynae</taxon>
        <taxon>Araneoidea</taxon>
        <taxon>Araneidae</taxon>
        <taxon>Araneus</taxon>
    </lineage>
</organism>
<dbReference type="AlphaFoldDB" id="A0A4Y2UF74"/>
<dbReference type="Proteomes" id="UP000499080">
    <property type="component" value="Unassembled WGS sequence"/>
</dbReference>
<keyword evidence="4" id="KW-1185">Reference proteome</keyword>
<gene>
    <name evidence="2" type="ORF">AVEN_210847_1</name>
    <name evidence="3" type="ORF">AVEN_262254_1</name>
</gene>
<keyword evidence="1" id="KW-1133">Transmembrane helix</keyword>
<name>A0A4Y2UF74_ARAVE</name>
<protein>
    <submittedName>
        <fullName evidence="3">Uncharacterized protein</fullName>
    </submittedName>
</protein>
<proteinExistence type="predicted"/>